<dbReference type="Gene3D" id="1.25.40.10">
    <property type="entry name" value="Tetratricopeptide repeat domain"/>
    <property type="match status" value="2"/>
</dbReference>
<feature type="repeat" description="TPR" evidence="1">
    <location>
        <begin position="164"/>
        <end position="197"/>
    </location>
</feature>
<organism evidence="2 3">
    <name type="scientific">Promethearchaeum syntrophicum</name>
    <dbReference type="NCBI Taxonomy" id="2594042"/>
    <lineage>
        <taxon>Archaea</taxon>
        <taxon>Promethearchaeati</taxon>
        <taxon>Promethearchaeota</taxon>
        <taxon>Promethearchaeia</taxon>
        <taxon>Promethearchaeales</taxon>
        <taxon>Promethearchaeaceae</taxon>
        <taxon>Promethearchaeum</taxon>
    </lineage>
</organism>
<accession>A0A5B9DEU5</accession>
<dbReference type="InterPro" id="IPR019734">
    <property type="entry name" value="TPR_rpt"/>
</dbReference>
<evidence type="ECO:0000313" key="3">
    <source>
        <dbReference type="Proteomes" id="UP000321408"/>
    </source>
</evidence>
<evidence type="ECO:0000256" key="1">
    <source>
        <dbReference type="PROSITE-ProRule" id="PRU00339"/>
    </source>
</evidence>
<reference evidence="2 3" key="1">
    <citation type="journal article" date="2020" name="Nature">
        <title>Isolation of an archaeon at the prokaryote-eukaryote interface.</title>
        <authorList>
            <person name="Imachi H."/>
            <person name="Nobu M.K."/>
            <person name="Nakahara N."/>
            <person name="Morono Y."/>
            <person name="Ogawara M."/>
            <person name="Takaki Y."/>
            <person name="Takano Y."/>
            <person name="Uematsu K."/>
            <person name="Ikuta T."/>
            <person name="Ito M."/>
            <person name="Matsui Y."/>
            <person name="Miyazaki M."/>
            <person name="Murata K."/>
            <person name="Saito Y."/>
            <person name="Sakai S."/>
            <person name="Song C."/>
            <person name="Tasumi E."/>
            <person name="Yamanaka Y."/>
            <person name="Yamaguchi T."/>
            <person name="Kamagata Y."/>
            <person name="Tamaki H."/>
            <person name="Takai K."/>
        </authorList>
    </citation>
    <scope>NUCLEOTIDE SEQUENCE [LARGE SCALE GENOMIC DNA]</scope>
    <source>
        <strain evidence="2 3">MK-D1</strain>
    </source>
</reference>
<dbReference type="RefSeq" id="WP_147664532.1">
    <property type="nucleotide sequence ID" value="NZ_CP042905.2"/>
</dbReference>
<dbReference type="KEGG" id="psyt:DSAG12_03481"/>
<protein>
    <submittedName>
        <fullName evidence="2">Tetratricopeptide repeat protein</fullName>
    </submittedName>
</protein>
<dbReference type="EMBL" id="CP042905">
    <property type="protein sequence ID" value="QEE17644.1"/>
    <property type="molecule type" value="Genomic_DNA"/>
</dbReference>
<dbReference type="SUPFAM" id="SSF48452">
    <property type="entry name" value="TPR-like"/>
    <property type="match status" value="2"/>
</dbReference>
<reference evidence="2 3" key="2">
    <citation type="journal article" date="2024" name="Int. J. Syst. Evol. Microbiol.">
        <title>Promethearchaeum syntrophicum gen. nov., sp. nov., an anaerobic, obligately syntrophic archaeon, the first isolate of the lineage 'Asgard' archaea, and proposal of the new archaeal phylum Promethearchaeota phyl. nov. and kingdom Promethearchaeati regn. nov.</title>
        <authorList>
            <person name="Imachi H."/>
            <person name="Nobu M.K."/>
            <person name="Kato S."/>
            <person name="Takaki Y."/>
            <person name="Miyazaki M."/>
            <person name="Miyata M."/>
            <person name="Ogawara M."/>
            <person name="Saito Y."/>
            <person name="Sakai S."/>
            <person name="Tahara Y.O."/>
            <person name="Takano Y."/>
            <person name="Tasumi E."/>
            <person name="Uematsu K."/>
            <person name="Yoshimura T."/>
            <person name="Itoh T."/>
            <person name="Ohkuma M."/>
            <person name="Takai K."/>
        </authorList>
    </citation>
    <scope>NUCLEOTIDE SEQUENCE [LARGE SCALE GENOMIC DNA]</scope>
    <source>
        <strain evidence="2 3">MK-D1</strain>
    </source>
</reference>
<dbReference type="AlphaFoldDB" id="A0A5B9DEU5"/>
<dbReference type="Pfam" id="PF13176">
    <property type="entry name" value="TPR_7"/>
    <property type="match status" value="1"/>
</dbReference>
<feature type="repeat" description="TPR" evidence="1">
    <location>
        <begin position="244"/>
        <end position="277"/>
    </location>
</feature>
<gene>
    <name evidence="2" type="ORF">DSAG12_03481</name>
</gene>
<dbReference type="InterPro" id="IPR011990">
    <property type="entry name" value="TPR-like_helical_dom_sf"/>
</dbReference>
<proteinExistence type="predicted"/>
<dbReference type="Proteomes" id="UP000321408">
    <property type="component" value="Chromosome"/>
</dbReference>
<keyword evidence="1" id="KW-0802">TPR repeat</keyword>
<dbReference type="Pfam" id="PF13424">
    <property type="entry name" value="TPR_12"/>
    <property type="match status" value="1"/>
</dbReference>
<name>A0A5B9DEU5_9ARCH</name>
<dbReference type="SMART" id="SM00028">
    <property type="entry name" value="TPR"/>
    <property type="match status" value="3"/>
</dbReference>
<keyword evidence="3" id="KW-1185">Reference proteome</keyword>
<dbReference type="PROSITE" id="PS50005">
    <property type="entry name" value="TPR"/>
    <property type="match status" value="3"/>
</dbReference>
<evidence type="ECO:0000313" key="2">
    <source>
        <dbReference type="EMBL" id="QEE17644.1"/>
    </source>
</evidence>
<dbReference type="PANTHER" id="PTHR10098">
    <property type="entry name" value="RAPSYN-RELATED"/>
    <property type="match status" value="1"/>
</dbReference>
<feature type="repeat" description="TPR" evidence="1">
    <location>
        <begin position="204"/>
        <end position="237"/>
    </location>
</feature>
<sequence length="645" mass="75327">MDRIKLLEFLFEKSRFGEGLTKIEFFEKQKNLEFEEIIPIQIMKIRFYEKLGLYNEGIILANRLLQNRELSANPLFEIDIFIEMNKILFSMGKSEKIVKNLLMAEKKLLTIQSATELEILERMGDLVTLRMGCFWQEGELDNALFYAKFNLDIRVKLKKQLDIANAYNNIGVMYNAKGNLIEALSYLNQAFKLYSEINSTRGYSKTGNNIGAILIQLGRLNESLKYMEQSLEIDYSDGYMEGIRVASQNIGEVYWHKGEYEKALNHLFKALDLCSKSEDGFQFSEILVPIVAVLLEMNNLKLANYYLHQLELIKNQEENKIIQQRYFLTSAMVLRKSKSKGSLSNAEDLLKIIIEDDIRYHDITVMALLLISEILIDKFEKTNNLLIIEDIRKSIKLLVAITKDTKSYSLMVESLLMEAKLALLDIDFHFSQACLDKALKIANDFELNRIKTKVLNEYDVFLENYSFWDKISKKDQDNFKRKQLNMIKSQIRNFFSPKLEEFEKGEADTPLLLILMQIDGTIIVSQEFNEEWRINGMRFNIFQMNLYKYLRNYINNSVDFAQFEDNKIFLMKIGESIACYVYQGSSNSAIQKLSKFSEVLLENQPFLNKIKESIEVNHEIDLNRHKSFQNWIKNIFTTPIGVEII</sequence>
<dbReference type="GeneID" id="41331452"/>